<sequence length="51" mass="5873">MKNEKVFSSKVKKRVKSCLTAALKSNANSSGCFFIYQPKTPKNFDRFKKIK</sequence>
<proteinExistence type="predicted"/>
<dbReference type="EMBL" id="JBBMEZ010000030">
    <property type="protein sequence ID" value="MEQ2470607.1"/>
    <property type="molecule type" value="Genomic_DNA"/>
</dbReference>
<protein>
    <submittedName>
        <fullName evidence="1">Cyclic lactone autoinducer peptide</fullName>
    </submittedName>
</protein>
<keyword evidence="2" id="KW-1185">Reference proteome</keyword>
<gene>
    <name evidence="1" type="ORF">WMO39_09765</name>
</gene>
<organism evidence="1 2">
    <name type="scientific">Ruminococcoides intestinale</name>
    <dbReference type="NCBI Taxonomy" id="3133162"/>
    <lineage>
        <taxon>Bacteria</taxon>
        <taxon>Bacillati</taxon>
        <taxon>Bacillota</taxon>
        <taxon>Clostridia</taxon>
        <taxon>Eubacteriales</taxon>
        <taxon>Oscillospiraceae</taxon>
        <taxon>Ruminococcoides</taxon>
    </lineage>
</organism>
<reference evidence="1 2" key="1">
    <citation type="submission" date="2024-03" db="EMBL/GenBank/DDBJ databases">
        <title>Human intestinal bacterial collection.</title>
        <authorList>
            <person name="Pauvert C."/>
            <person name="Hitch T.C.A."/>
            <person name="Clavel T."/>
        </authorList>
    </citation>
    <scope>NUCLEOTIDE SEQUENCE [LARGE SCALE GENOMIC DNA]</scope>
    <source>
        <strain evidence="1 2">CLA-JM-H38</strain>
    </source>
</reference>
<dbReference type="NCBIfam" id="TIGR04223">
    <property type="entry name" value="quorum_AgrD"/>
    <property type="match status" value="1"/>
</dbReference>
<comment type="caution">
    <text evidence="1">The sequence shown here is derived from an EMBL/GenBank/DDBJ whole genome shotgun (WGS) entry which is preliminary data.</text>
</comment>
<dbReference type="RefSeq" id="WP_117950499.1">
    <property type="nucleotide sequence ID" value="NZ_JBBMEZ010000030.1"/>
</dbReference>
<dbReference type="Proteomes" id="UP001490816">
    <property type="component" value="Unassembled WGS sequence"/>
</dbReference>
<accession>A0ABV1FB57</accession>
<evidence type="ECO:0000313" key="2">
    <source>
        <dbReference type="Proteomes" id="UP001490816"/>
    </source>
</evidence>
<evidence type="ECO:0000313" key="1">
    <source>
        <dbReference type="EMBL" id="MEQ2470607.1"/>
    </source>
</evidence>
<dbReference type="InterPro" id="IPR009229">
    <property type="entry name" value="AgrD"/>
</dbReference>
<name>A0ABV1FB57_9FIRM</name>